<reference evidence="3 4" key="1">
    <citation type="submission" date="2019-09" db="EMBL/GenBank/DDBJ databases">
        <title>Phylogeny of genus Pseudoclavibacter and closely related genus.</title>
        <authorList>
            <person name="Li Y."/>
        </authorList>
    </citation>
    <scope>NUCLEOTIDE SEQUENCE [LARGE SCALE GENOMIC DNA]</scope>
    <source>
        <strain evidence="3 4">THG-MD12</strain>
    </source>
</reference>
<keyword evidence="3" id="KW-0808">Transferase</keyword>
<dbReference type="Pfam" id="PF01757">
    <property type="entry name" value="Acyl_transf_3"/>
    <property type="match status" value="1"/>
</dbReference>
<dbReference type="GO" id="GO:0009103">
    <property type="term" value="P:lipopolysaccharide biosynthetic process"/>
    <property type="evidence" value="ECO:0007669"/>
    <property type="project" value="TreeGrafter"/>
</dbReference>
<organism evidence="3 4">
    <name type="scientific">Pseudoclavibacter terrae</name>
    <dbReference type="NCBI Taxonomy" id="1530195"/>
    <lineage>
        <taxon>Bacteria</taxon>
        <taxon>Bacillati</taxon>
        <taxon>Actinomycetota</taxon>
        <taxon>Actinomycetes</taxon>
        <taxon>Micrococcales</taxon>
        <taxon>Microbacteriaceae</taxon>
        <taxon>Pseudoclavibacter</taxon>
    </lineage>
</organism>
<dbReference type="PANTHER" id="PTHR23028:SF53">
    <property type="entry name" value="ACYL_TRANSF_3 DOMAIN-CONTAINING PROTEIN"/>
    <property type="match status" value="1"/>
</dbReference>
<feature type="transmembrane region" description="Helical" evidence="1">
    <location>
        <begin position="46"/>
        <end position="63"/>
    </location>
</feature>
<dbReference type="PANTHER" id="PTHR23028">
    <property type="entry name" value="ACETYLTRANSFERASE"/>
    <property type="match status" value="1"/>
</dbReference>
<dbReference type="InterPro" id="IPR050879">
    <property type="entry name" value="Acyltransferase_3"/>
</dbReference>
<dbReference type="GO" id="GO:0016747">
    <property type="term" value="F:acyltransferase activity, transferring groups other than amino-acyl groups"/>
    <property type="evidence" value="ECO:0007669"/>
    <property type="project" value="InterPro"/>
</dbReference>
<keyword evidence="1" id="KW-0812">Transmembrane</keyword>
<feature type="transmembrane region" description="Helical" evidence="1">
    <location>
        <begin position="21"/>
        <end position="40"/>
    </location>
</feature>
<keyword evidence="1" id="KW-0472">Membrane</keyword>
<feature type="transmembrane region" description="Helical" evidence="1">
    <location>
        <begin position="148"/>
        <end position="167"/>
    </location>
</feature>
<dbReference type="InterPro" id="IPR002656">
    <property type="entry name" value="Acyl_transf_3_dom"/>
</dbReference>
<dbReference type="Proteomes" id="UP000490386">
    <property type="component" value="Unassembled WGS sequence"/>
</dbReference>
<dbReference type="RefSeq" id="WP_151422208.1">
    <property type="nucleotide sequence ID" value="NZ_WBJX01000001.1"/>
</dbReference>
<evidence type="ECO:0000256" key="1">
    <source>
        <dbReference type="SAM" id="Phobius"/>
    </source>
</evidence>
<dbReference type="AlphaFoldDB" id="A0A7J5B4X7"/>
<dbReference type="EMBL" id="WBJX01000001">
    <property type="protein sequence ID" value="KAB1639192.1"/>
    <property type="molecule type" value="Genomic_DNA"/>
</dbReference>
<protein>
    <submittedName>
        <fullName evidence="3">Acyltransferase</fullName>
    </submittedName>
</protein>
<evidence type="ECO:0000313" key="4">
    <source>
        <dbReference type="Proteomes" id="UP000490386"/>
    </source>
</evidence>
<sequence length="357" mass="39583">MTRTLADSLSSRDNALNFIRLLLATTVLFHHGWAIGGFESGDLFDASGWAVNGFFAISGYLIAGSRLRLSTREYLLHRVLRIFPAYWVILLATAFVLSPLAAFIAGETWVPGSAVSYVVGNLALWNFQWGIDETLSQVPLATLWNGSLWTLFFEFSAYIGAAVLLSASKLRKHALLLVSITLAALLVGQILAHGPLEVTTNLYLNSLRLGGFFLAGMWLFLMADRIRVDYLSLAVALALFATMVVTGTADWLGQLPFAFILLWLASRLKVRLGARNDISYGIYIWAFPIQQLIMVCGLSWMGPYGTIVLALCLTSGVAWLSWKYVEQPAMRLRHRVPRRLLGHPLSQRSVLRTSEKG</sequence>
<keyword evidence="3" id="KW-0012">Acyltransferase</keyword>
<evidence type="ECO:0000313" key="3">
    <source>
        <dbReference type="EMBL" id="KAB1639192.1"/>
    </source>
</evidence>
<keyword evidence="1" id="KW-1133">Transmembrane helix</keyword>
<keyword evidence="4" id="KW-1185">Reference proteome</keyword>
<dbReference type="GO" id="GO:0016020">
    <property type="term" value="C:membrane"/>
    <property type="evidence" value="ECO:0007669"/>
    <property type="project" value="TreeGrafter"/>
</dbReference>
<feature type="transmembrane region" description="Helical" evidence="1">
    <location>
        <begin position="174"/>
        <end position="196"/>
    </location>
</feature>
<proteinExistence type="predicted"/>
<evidence type="ECO:0000259" key="2">
    <source>
        <dbReference type="Pfam" id="PF01757"/>
    </source>
</evidence>
<name>A0A7J5B4X7_9MICO</name>
<comment type="caution">
    <text evidence="3">The sequence shown here is derived from an EMBL/GenBank/DDBJ whole genome shotgun (WGS) entry which is preliminary data.</text>
</comment>
<feature type="transmembrane region" description="Helical" evidence="1">
    <location>
        <begin position="84"/>
        <end position="105"/>
    </location>
</feature>
<feature type="domain" description="Acyltransferase 3" evidence="2">
    <location>
        <begin position="14"/>
        <end position="322"/>
    </location>
</feature>
<dbReference type="OrthoDB" id="9796461at2"/>
<feature type="transmembrane region" description="Helical" evidence="1">
    <location>
        <begin position="228"/>
        <end position="245"/>
    </location>
</feature>
<feature type="transmembrane region" description="Helical" evidence="1">
    <location>
        <begin position="202"/>
        <end position="221"/>
    </location>
</feature>
<accession>A0A7J5B4X7</accession>
<gene>
    <name evidence="3" type="ORF">F8O03_02295</name>
</gene>
<feature type="transmembrane region" description="Helical" evidence="1">
    <location>
        <begin position="307"/>
        <end position="325"/>
    </location>
</feature>